<dbReference type="GO" id="GO:0006261">
    <property type="term" value="P:DNA-templated DNA replication"/>
    <property type="evidence" value="ECO:0007669"/>
    <property type="project" value="TreeGrafter"/>
</dbReference>
<dbReference type="SUPFAM" id="SSF48019">
    <property type="entry name" value="post-AAA+ oligomerization domain-like"/>
    <property type="match status" value="1"/>
</dbReference>
<keyword evidence="3 10" id="KW-0808">Transferase</keyword>
<keyword evidence="6" id="KW-0239">DNA-directed DNA polymerase</keyword>
<reference evidence="10 11" key="1">
    <citation type="journal article" date="2018" name="Int. J. Syst. Evol. Microbiol.">
        <title>Epidermidibacterium keratini gen. nov., sp. nov., a member of the family Sporichthyaceae, isolated from keratin epidermis.</title>
        <authorList>
            <person name="Lee D.G."/>
            <person name="Trujillo M.E."/>
            <person name="Kang S."/>
            <person name="Nam J.J."/>
            <person name="Kim Y.J."/>
        </authorList>
    </citation>
    <scope>NUCLEOTIDE SEQUENCE [LARGE SCALE GENOMIC DNA]</scope>
    <source>
        <strain evidence="10 11">EPI-7</strain>
    </source>
</reference>
<keyword evidence="4 10" id="KW-0548">Nucleotidyltransferase</keyword>
<evidence type="ECO:0000256" key="6">
    <source>
        <dbReference type="ARBA" id="ARBA00022932"/>
    </source>
</evidence>
<keyword evidence="5" id="KW-0235">DNA replication</keyword>
<dbReference type="Gene3D" id="1.10.8.60">
    <property type="match status" value="1"/>
</dbReference>
<evidence type="ECO:0000256" key="4">
    <source>
        <dbReference type="ARBA" id="ARBA00022695"/>
    </source>
</evidence>
<keyword evidence="11" id="KW-1185">Reference proteome</keyword>
<dbReference type="PANTHER" id="PTHR34388">
    <property type="entry name" value="DNA POLYMERASE III SUBUNIT DELTA"/>
    <property type="match status" value="1"/>
</dbReference>
<dbReference type="InParanoid" id="A0A7L4YKH6"/>
<dbReference type="InterPro" id="IPR005790">
    <property type="entry name" value="DNA_polIII_delta"/>
</dbReference>
<accession>A0A7L4YKH6</accession>
<organism evidence="10 11">
    <name type="scientific">Epidermidibacterium keratini</name>
    <dbReference type="NCBI Taxonomy" id="1891644"/>
    <lineage>
        <taxon>Bacteria</taxon>
        <taxon>Bacillati</taxon>
        <taxon>Actinomycetota</taxon>
        <taxon>Actinomycetes</taxon>
        <taxon>Sporichthyales</taxon>
        <taxon>Sporichthyaceae</taxon>
        <taxon>Epidermidibacterium</taxon>
    </lineage>
</organism>
<comment type="similarity">
    <text evidence="7">Belongs to the DNA polymerase HolA subunit family.</text>
</comment>
<evidence type="ECO:0000256" key="8">
    <source>
        <dbReference type="ARBA" id="ARBA00049244"/>
    </source>
</evidence>
<dbReference type="NCBIfam" id="TIGR01128">
    <property type="entry name" value="holA"/>
    <property type="match status" value="1"/>
</dbReference>
<dbReference type="GO" id="GO:0003887">
    <property type="term" value="F:DNA-directed DNA polymerase activity"/>
    <property type="evidence" value="ECO:0007669"/>
    <property type="project" value="UniProtKB-KW"/>
</dbReference>
<name>A0A7L4YKH6_9ACTN</name>
<evidence type="ECO:0000259" key="9">
    <source>
        <dbReference type="Pfam" id="PF06144"/>
    </source>
</evidence>
<dbReference type="Gene3D" id="1.20.272.10">
    <property type="match status" value="1"/>
</dbReference>
<dbReference type="Gene3D" id="3.40.50.300">
    <property type="entry name" value="P-loop containing nucleotide triphosphate hydrolases"/>
    <property type="match status" value="1"/>
</dbReference>
<dbReference type="OrthoDB" id="8478864at2"/>
<evidence type="ECO:0000256" key="1">
    <source>
        <dbReference type="ARBA" id="ARBA00012417"/>
    </source>
</evidence>
<evidence type="ECO:0000256" key="7">
    <source>
        <dbReference type="ARBA" id="ARBA00034754"/>
    </source>
</evidence>
<dbReference type="KEGG" id="eke:EK0264_02945"/>
<dbReference type="EC" id="2.7.7.7" evidence="1"/>
<dbReference type="InterPro" id="IPR010372">
    <property type="entry name" value="DNA_pol3_delta_N"/>
</dbReference>
<dbReference type="InterPro" id="IPR027417">
    <property type="entry name" value="P-loop_NTPase"/>
</dbReference>
<comment type="catalytic activity">
    <reaction evidence="8">
        <text>DNA(n) + a 2'-deoxyribonucleoside 5'-triphosphate = DNA(n+1) + diphosphate</text>
        <dbReference type="Rhea" id="RHEA:22508"/>
        <dbReference type="Rhea" id="RHEA-COMP:17339"/>
        <dbReference type="Rhea" id="RHEA-COMP:17340"/>
        <dbReference type="ChEBI" id="CHEBI:33019"/>
        <dbReference type="ChEBI" id="CHEBI:61560"/>
        <dbReference type="ChEBI" id="CHEBI:173112"/>
        <dbReference type="EC" id="2.7.7.7"/>
    </reaction>
</comment>
<protein>
    <recommendedName>
        <fullName evidence="2">DNA polymerase III subunit delta</fullName>
        <ecNumber evidence="1">2.7.7.7</ecNumber>
    </recommendedName>
</protein>
<proteinExistence type="inferred from homology"/>
<gene>
    <name evidence="10" type="primary">holA</name>
    <name evidence="10" type="ORF">EK0264_02945</name>
</gene>
<evidence type="ECO:0000256" key="5">
    <source>
        <dbReference type="ARBA" id="ARBA00022705"/>
    </source>
</evidence>
<dbReference type="Proteomes" id="UP000463857">
    <property type="component" value="Chromosome"/>
</dbReference>
<evidence type="ECO:0000313" key="11">
    <source>
        <dbReference type="Proteomes" id="UP000463857"/>
    </source>
</evidence>
<feature type="domain" description="DNA polymerase III delta N-terminal" evidence="9">
    <location>
        <begin position="10"/>
        <end position="121"/>
    </location>
</feature>
<sequence>MPELAEPVVLVIGDDEFLRSQTTERVVARQRKARGNPDIPIEAVDASTSDALAALSDATSPALFGGERLVVLRSAEQATKDLVALVGEYAAAPDTEICLIIEHSGAGRAKALATDLQKAGALVERVPTVKSADDRVKYVRSEVASAGGKIDSKAAAALLDSVGEDLRALSSAARQLVADSGGSITVETVQRYYRGRADVKVYTVADEIVGGRVQTGLEQLRWALHEGIPEVVIADAIAESLRQVAKVAAAGRADPNTLAGRLGMPAWKIRRVRQNAGQWTAPGLSKAMQLAATLNADVKGGAASSQYALERAVVAIAEAKQIP</sequence>
<dbReference type="GO" id="GO:0009360">
    <property type="term" value="C:DNA polymerase III complex"/>
    <property type="evidence" value="ECO:0007669"/>
    <property type="project" value="InterPro"/>
</dbReference>
<dbReference type="PANTHER" id="PTHR34388:SF1">
    <property type="entry name" value="DNA POLYMERASE III SUBUNIT DELTA"/>
    <property type="match status" value="1"/>
</dbReference>
<evidence type="ECO:0000256" key="2">
    <source>
        <dbReference type="ARBA" id="ARBA00017703"/>
    </source>
</evidence>
<dbReference type="EMBL" id="CP047156">
    <property type="protein sequence ID" value="QHB99343.1"/>
    <property type="molecule type" value="Genomic_DNA"/>
</dbReference>
<evidence type="ECO:0000256" key="3">
    <source>
        <dbReference type="ARBA" id="ARBA00022679"/>
    </source>
</evidence>
<dbReference type="Pfam" id="PF06144">
    <property type="entry name" value="DNA_pol3_delta"/>
    <property type="match status" value="1"/>
</dbReference>
<dbReference type="RefSeq" id="WP_159542721.1">
    <property type="nucleotide sequence ID" value="NZ_CP047156.1"/>
</dbReference>
<dbReference type="InterPro" id="IPR008921">
    <property type="entry name" value="DNA_pol3_clamp-load_cplx_C"/>
</dbReference>
<dbReference type="AlphaFoldDB" id="A0A7L4YKH6"/>
<evidence type="ECO:0000313" key="10">
    <source>
        <dbReference type="EMBL" id="QHB99343.1"/>
    </source>
</evidence>
<dbReference type="GO" id="GO:0003677">
    <property type="term" value="F:DNA binding"/>
    <property type="evidence" value="ECO:0007669"/>
    <property type="project" value="InterPro"/>
</dbReference>